<dbReference type="PANTHER" id="PTHR43369:SF2">
    <property type="entry name" value="PHOSPHORIBOSYLGLYCINAMIDE FORMYLTRANSFERASE"/>
    <property type="match status" value="1"/>
</dbReference>
<dbReference type="EC" id="2.1.2.2" evidence="6"/>
<evidence type="ECO:0000313" key="8">
    <source>
        <dbReference type="EMBL" id="GAA4301379.1"/>
    </source>
</evidence>
<keyword evidence="9" id="KW-1185">Reference proteome</keyword>
<dbReference type="PANTHER" id="PTHR43369">
    <property type="entry name" value="PHOSPHORIBOSYLGLYCINAMIDE FORMYLTRANSFERASE"/>
    <property type="match status" value="1"/>
</dbReference>
<dbReference type="Gene3D" id="3.40.50.170">
    <property type="entry name" value="Formyl transferase, N-terminal domain"/>
    <property type="match status" value="1"/>
</dbReference>
<feature type="binding site" evidence="6">
    <location>
        <begin position="12"/>
        <end position="14"/>
    </location>
    <ligand>
        <name>N(1)-(5-phospho-beta-D-ribosyl)glycinamide</name>
        <dbReference type="ChEBI" id="CHEBI:143788"/>
    </ligand>
</feature>
<evidence type="ECO:0000256" key="1">
    <source>
        <dbReference type="ARBA" id="ARBA00005054"/>
    </source>
</evidence>
<proteinExistence type="inferred from homology"/>
<dbReference type="PROSITE" id="PS00373">
    <property type="entry name" value="GART"/>
    <property type="match status" value="1"/>
</dbReference>
<dbReference type="RefSeq" id="WP_344974232.1">
    <property type="nucleotide sequence ID" value="NZ_BAABFN010000001.1"/>
</dbReference>
<evidence type="ECO:0000313" key="9">
    <source>
        <dbReference type="Proteomes" id="UP001501207"/>
    </source>
</evidence>
<feature type="domain" description="Formyl transferase N-terminal" evidence="7">
    <location>
        <begin position="3"/>
        <end position="182"/>
    </location>
</feature>
<protein>
    <recommendedName>
        <fullName evidence="6">Phosphoribosylglycinamide formyltransferase</fullName>
        <ecNumber evidence="6">2.1.2.2</ecNumber>
    </recommendedName>
    <alternativeName>
        <fullName evidence="6">5'-phosphoribosylglycinamide transformylase</fullName>
    </alternativeName>
    <alternativeName>
        <fullName evidence="6">GAR transformylase</fullName>
        <shortName evidence="6">GART</shortName>
    </alternativeName>
</protein>
<dbReference type="Pfam" id="PF00551">
    <property type="entry name" value="Formyl_trans_N"/>
    <property type="match status" value="1"/>
</dbReference>
<dbReference type="SUPFAM" id="SSF53328">
    <property type="entry name" value="Formyltransferase"/>
    <property type="match status" value="1"/>
</dbReference>
<dbReference type="EMBL" id="BAABFN010000001">
    <property type="protein sequence ID" value="GAA4301379.1"/>
    <property type="molecule type" value="Genomic_DNA"/>
</dbReference>
<evidence type="ECO:0000256" key="3">
    <source>
        <dbReference type="ARBA" id="ARBA00022755"/>
    </source>
</evidence>
<feature type="site" description="Raises pKa of active site His" evidence="6">
    <location>
        <position position="145"/>
    </location>
</feature>
<feature type="binding site" evidence="6">
    <location>
        <position position="102"/>
    </location>
    <ligand>
        <name>(6R)-10-formyltetrahydrofolate</name>
        <dbReference type="ChEBI" id="CHEBI:195366"/>
    </ligand>
</feature>
<keyword evidence="3 6" id="KW-0658">Purine biosynthesis</keyword>
<evidence type="ECO:0000256" key="2">
    <source>
        <dbReference type="ARBA" id="ARBA00022679"/>
    </source>
</evidence>
<comment type="caution">
    <text evidence="8">The sequence shown here is derived from an EMBL/GenBank/DDBJ whole genome shotgun (WGS) entry which is preliminary data.</text>
</comment>
<comment type="pathway">
    <text evidence="1 6">Purine metabolism; IMP biosynthesis via de novo pathway; N(2)-formyl-N(1)-(5-phospho-D-ribosyl)glycinamide from N(1)-(5-phospho-D-ribosyl)glycinamide (10-formyl THF route): step 1/1.</text>
</comment>
<comment type="similarity">
    <text evidence="4 6">Belongs to the GART family.</text>
</comment>
<dbReference type="NCBIfam" id="TIGR00639">
    <property type="entry name" value="PurN"/>
    <property type="match status" value="1"/>
</dbReference>
<dbReference type="InterPro" id="IPR036477">
    <property type="entry name" value="Formyl_transf_N_sf"/>
</dbReference>
<accession>A0ABP8FE62</accession>
<dbReference type="InterPro" id="IPR001555">
    <property type="entry name" value="GART_AS"/>
</dbReference>
<dbReference type="CDD" id="cd08645">
    <property type="entry name" value="FMT_core_GART"/>
    <property type="match status" value="1"/>
</dbReference>
<evidence type="ECO:0000256" key="6">
    <source>
        <dbReference type="HAMAP-Rule" id="MF_01930"/>
    </source>
</evidence>
<sequence>MKHIVIFASGTGSNAAKIIDRFRESELARVKLLLCNNPQAGVLETARREGIPVALLDRHDFYHTDRYVKLLQEMPADLVVLAGFLWKIPDNLVRAFAGKMINLHPALLPKYGGKGMYGERVHTAVIAAGDTESGITIHYVNDQYDDGEIILQKTCPVLPGDTPELLAGRIHKLEHTWLPQVVEELLRV</sequence>
<evidence type="ECO:0000259" key="7">
    <source>
        <dbReference type="Pfam" id="PF00551"/>
    </source>
</evidence>
<dbReference type="InterPro" id="IPR002376">
    <property type="entry name" value="Formyl_transf_N"/>
</dbReference>
<comment type="catalytic activity">
    <reaction evidence="5 6">
        <text>N(1)-(5-phospho-beta-D-ribosyl)glycinamide + (6R)-10-formyltetrahydrofolate = N(2)-formyl-N(1)-(5-phospho-beta-D-ribosyl)glycinamide + (6S)-5,6,7,8-tetrahydrofolate + H(+)</text>
        <dbReference type="Rhea" id="RHEA:15053"/>
        <dbReference type="ChEBI" id="CHEBI:15378"/>
        <dbReference type="ChEBI" id="CHEBI:57453"/>
        <dbReference type="ChEBI" id="CHEBI:143788"/>
        <dbReference type="ChEBI" id="CHEBI:147286"/>
        <dbReference type="ChEBI" id="CHEBI:195366"/>
        <dbReference type="EC" id="2.1.2.2"/>
    </reaction>
</comment>
<organism evidence="8 9">
    <name type="scientific">Compostibacter hankyongensis</name>
    <dbReference type="NCBI Taxonomy" id="1007089"/>
    <lineage>
        <taxon>Bacteria</taxon>
        <taxon>Pseudomonadati</taxon>
        <taxon>Bacteroidota</taxon>
        <taxon>Chitinophagia</taxon>
        <taxon>Chitinophagales</taxon>
        <taxon>Chitinophagaceae</taxon>
        <taxon>Compostibacter</taxon>
    </lineage>
</organism>
<keyword evidence="2 6" id="KW-0808">Transferase</keyword>
<evidence type="ECO:0000256" key="4">
    <source>
        <dbReference type="ARBA" id="ARBA00038440"/>
    </source>
</evidence>
<comment type="caution">
    <text evidence="6">Lacks conserved residue(s) required for the propagation of feature annotation.</text>
</comment>
<gene>
    <name evidence="6 8" type="primary">purN</name>
    <name evidence="8" type="ORF">GCM10023143_03090</name>
</gene>
<reference evidence="9" key="1">
    <citation type="journal article" date="2019" name="Int. J. Syst. Evol. Microbiol.">
        <title>The Global Catalogue of Microorganisms (GCM) 10K type strain sequencing project: providing services to taxonomists for standard genome sequencing and annotation.</title>
        <authorList>
            <consortium name="The Broad Institute Genomics Platform"/>
            <consortium name="The Broad Institute Genome Sequencing Center for Infectious Disease"/>
            <person name="Wu L."/>
            <person name="Ma J."/>
        </authorList>
    </citation>
    <scope>NUCLEOTIDE SEQUENCE [LARGE SCALE GENOMIC DNA]</scope>
    <source>
        <strain evidence="9">JCM 17664</strain>
    </source>
</reference>
<name>A0ABP8FE62_9BACT</name>
<feature type="active site" description="Proton donor" evidence="6">
    <location>
        <position position="104"/>
    </location>
</feature>
<dbReference type="InterPro" id="IPR004607">
    <property type="entry name" value="GART"/>
</dbReference>
<evidence type="ECO:0000256" key="5">
    <source>
        <dbReference type="ARBA" id="ARBA00047664"/>
    </source>
</evidence>
<dbReference type="Proteomes" id="UP001501207">
    <property type="component" value="Unassembled WGS sequence"/>
</dbReference>
<dbReference type="HAMAP" id="MF_01930">
    <property type="entry name" value="PurN"/>
    <property type="match status" value="1"/>
</dbReference>
<comment type="function">
    <text evidence="6">Catalyzes the transfer of a formyl group from 10-formyltetrahydrofolate to 5-phospho-ribosyl-glycinamide (GAR), producing 5-phospho-ribosyl-N-formylglycinamide (FGAR) and tetrahydrofolate.</text>
</comment>